<dbReference type="GO" id="GO:0004565">
    <property type="term" value="F:beta-galactosidase activity"/>
    <property type="evidence" value="ECO:0007669"/>
    <property type="project" value="InterPro"/>
</dbReference>
<dbReference type="InterPro" id="IPR029062">
    <property type="entry name" value="Class_I_gatase-like"/>
</dbReference>
<proteinExistence type="predicted"/>
<reference evidence="2 3" key="1">
    <citation type="submission" date="2017-12" db="EMBL/GenBank/DDBJ databases">
        <title>Anaerobic carbon monoxide metabolism by Pleomorphomonas carboxyditropha sp. nov., a new mesophilic hydrogenogenic carboxidotroph.</title>
        <authorList>
            <person name="Esquivel-Elizondo S."/>
            <person name="Krajmalnik-Brown R."/>
        </authorList>
    </citation>
    <scope>NUCLEOTIDE SEQUENCE [LARGE SCALE GENOMIC DNA]</scope>
    <source>
        <strain evidence="2 3">R5-392</strain>
    </source>
</reference>
<dbReference type="InterPro" id="IPR013738">
    <property type="entry name" value="Beta_galactosidase_Trimer"/>
</dbReference>
<dbReference type="Proteomes" id="UP000233491">
    <property type="component" value="Unassembled WGS sequence"/>
</dbReference>
<keyword evidence="3" id="KW-1185">Reference proteome</keyword>
<dbReference type="InterPro" id="IPR017853">
    <property type="entry name" value="GH"/>
</dbReference>
<accession>A0A1I4UWA3</accession>
<dbReference type="CDD" id="cd03143">
    <property type="entry name" value="A4_beta-galactosidase_middle_domain"/>
    <property type="match status" value="1"/>
</dbReference>
<comment type="caution">
    <text evidence="2">The sequence shown here is derived from an EMBL/GenBank/DDBJ whole genome shotgun (WGS) entry which is preliminary data.</text>
</comment>
<dbReference type="Pfam" id="PF08532">
    <property type="entry name" value="Glyco_hydro_42M"/>
    <property type="match status" value="1"/>
</dbReference>
<dbReference type="Gene3D" id="3.20.20.80">
    <property type="entry name" value="Glycosidases"/>
    <property type="match status" value="1"/>
</dbReference>
<evidence type="ECO:0000313" key="3">
    <source>
        <dbReference type="Proteomes" id="UP000233491"/>
    </source>
</evidence>
<organism evidence="2 3">
    <name type="scientific">Pleomorphomonas diazotrophica</name>
    <dbReference type="NCBI Taxonomy" id="1166257"/>
    <lineage>
        <taxon>Bacteria</taxon>
        <taxon>Pseudomonadati</taxon>
        <taxon>Pseudomonadota</taxon>
        <taxon>Alphaproteobacteria</taxon>
        <taxon>Hyphomicrobiales</taxon>
        <taxon>Pleomorphomonadaceae</taxon>
        <taxon>Pleomorphomonas</taxon>
    </lineage>
</organism>
<dbReference type="InterPro" id="IPR028212">
    <property type="entry name" value="GHL6"/>
</dbReference>
<sequence>MRFRQVHLDFHTSDLIESIGSRFDARGFARAFKEAHVDSVTLFAKCHHGLSYHPTKVGRMHPGLGFDLLRAEIDALHAEGIAAPIYLSAAWDEHAAFNYADWRIVTPDGRLPQSRNDPTGWAYLDFSSPYLDYLCNQIDEVLELYPDGDGIFIDICSQLPSISPYAKAKMERRGLDWTSVDDRTRFGAEALDHFYQRVTETVRARAPDKPLFFNSGHIRRGNRQHIAKYYSHLELESLPTAGWGYDHFPVSARYVDPLGIPFLGMTGKFHFTWGEIGGYKRPEALVYECGAMLAHGARCSIGDHLHPTGFVDASTMAIVGAAYDWVEKCEAWAEGSVNRAEIGLVSLEAATFDPSSIEAPSQKQASDDGATRILLEAGLTFDVLDLESEFSPYRLIILPDAVPIGADLKRKLEAYLAAGGRLLLTGKSGINRQGFVLDAGATWEGTSPMAGGDYLLPTADWRPDGVDEPNFMYAPSERIKVTDGQSLGSVYDPYFDRTPKHFSGHINVPRRPDPSGFDGGSRKGGITYLAHPVFRIYTEVGAVRLLEMVERLIIGALGGETLVTTSLPRAGRVTVRRQPTQNRDVVYLLHATPALRGYLWDSNIQPIQDLVTLRDIAVTLKVGGAVEAVRLIPDGPALPFTQAAGRLSFTVPEVTGVAMVEVAYRP</sequence>
<dbReference type="Pfam" id="PF14871">
    <property type="entry name" value="GHL6"/>
    <property type="match status" value="1"/>
</dbReference>
<protein>
    <recommendedName>
        <fullName evidence="1">Beta-galactosidase trimerisation domain-containing protein</fullName>
    </recommendedName>
</protein>
<dbReference type="RefSeq" id="WP_101288569.1">
    <property type="nucleotide sequence ID" value="NZ_FOUQ01000009.1"/>
</dbReference>
<feature type="domain" description="Beta-galactosidase trimerisation" evidence="1">
    <location>
        <begin position="374"/>
        <end position="432"/>
    </location>
</feature>
<evidence type="ECO:0000313" key="2">
    <source>
        <dbReference type="EMBL" id="PKR89768.1"/>
    </source>
</evidence>
<dbReference type="SUPFAM" id="SSF52317">
    <property type="entry name" value="Class I glutamine amidotransferase-like"/>
    <property type="match status" value="1"/>
</dbReference>
<dbReference type="Gene3D" id="3.40.50.880">
    <property type="match status" value="1"/>
</dbReference>
<dbReference type="SUPFAM" id="SSF51445">
    <property type="entry name" value="(Trans)glycosidases"/>
    <property type="match status" value="1"/>
</dbReference>
<evidence type="ECO:0000259" key="1">
    <source>
        <dbReference type="Pfam" id="PF08532"/>
    </source>
</evidence>
<dbReference type="GO" id="GO:0005975">
    <property type="term" value="P:carbohydrate metabolic process"/>
    <property type="evidence" value="ECO:0007669"/>
    <property type="project" value="InterPro"/>
</dbReference>
<dbReference type="OrthoDB" id="9780891at2"/>
<gene>
    <name evidence="2" type="ORF">CXZ10_07665</name>
</gene>
<dbReference type="EMBL" id="PJNW01000004">
    <property type="protein sequence ID" value="PKR89768.1"/>
    <property type="molecule type" value="Genomic_DNA"/>
</dbReference>
<name>A0A1I4UWA3_9HYPH</name>
<dbReference type="AlphaFoldDB" id="A0A1I4UWA3"/>